<evidence type="ECO:0000259" key="4">
    <source>
        <dbReference type="PROSITE" id="PS50893"/>
    </source>
</evidence>
<dbReference type="KEGG" id="lgn:ABM34_06915"/>
<keyword evidence="6" id="KW-1185">Reference proteome</keyword>
<evidence type="ECO:0000313" key="6">
    <source>
        <dbReference type="Proteomes" id="UP000036106"/>
    </source>
</evidence>
<dbReference type="GO" id="GO:0016887">
    <property type="term" value="F:ATP hydrolysis activity"/>
    <property type="evidence" value="ECO:0007669"/>
    <property type="project" value="InterPro"/>
</dbReference>
<evidence type="ECO:0000313" key="5">
    <source>
        <dbReference type="EMBL" id="AKP67296.1"/>
    </source>
</evidence>
<dbReference type="AlphaFoldDB" id="A0A0H4QJS5"/>
<dbReference type="PANTHER" id="PTHR42939:SF1">
    <property type="entry name" value="ABC TRANSPORTER ATP-BINDING PROTEIN ALBC-RELATED"/>
    <property type="match status" value="1"/>
</dbReference>
<name>A0A0H4QJS5_9LACO</name>
<dbReference type="PATRIC" id="fig|1007676.4.peg.1384"/>
<dbReference type="Proteomes" id="UP000036106">
    <property type="component" value="Chromosome"/>
</dbReference>
<dbReference type="InterPro" id="IPR003593">
    <property type="entry name" value="AAA+_ATPase"/>
</dbReference>
<dbReference type="SUPFAM" id="SSF52540">
    <property type="entry name" value="P-loop containing nucleoside triphosphate hydrolases"/>
    <property type="match status" value="1"/>
</dbReference>
<dbReference type="OrthoDB" id="2365508at2"/>
<dbReference type="CDD" id="cd03230">
    <property type="entry name" value="ABC_DR_subfamily_A"/>
    <property type="match status" value="1"/>
</dbReference>
<dbReference type="EMBL" id="CP012034">
    <property type="protein sequence ID" value="AKP67296.1"/>
    <property type="molecule type" value="Genomic_DNA"/>
</dbReference>
<evidence type="ECO:0000256" key="1">
    <source>
        <dbReference type="ARBA" id="ARBA00022448"/>
    </source>
</evidence>
<gene>
    <name evidence="5" type="ORF">ABM34_06915</name>
</gene>
<dbReference type="InterPro" id="IPR051782">
    <property type="entry name" value="ABC_Transporter_VariousFunc"/>
</dbReference>
<dbReference type="PANTHER" id="PTHR42939">
    <property type="entry name" value="ABC TRANSPORTER ATP-BINDING PROTEIN ALBC-RELATED"/>
    <property type="match status" value="1"/>
</dbReference>
<organism evidence="5 6">
    <name type="scientific">Companilactobacillus ginsenosidimutans</name>
    <dbReference type="NCBI Taxonomy" id="1007676"/>
    <lineage>
        <taxon>Bacteria</taxon>
        <taxon>Bacillati</taxon>
        <taxon>Bacillota</taxon>
        <taxon>Bacilli</taxon>
        <taxon>Lactobacillales</taxon>
        <taxon>Lactobacillaceae</taxon>
        <taxon>Companilactobacillus</taxon>
    </lineage>
</organism>
<keyword evidence="2" id="KW-0547">Nucleotide-binding</keyword>
<sequence length="208" mass="23945">MLVVKGLNIGHEIRLINDFNFSFKEGNIYGFVAPNGSGKTTFFRSILDLIPSQGGDVTLNNIQIKNSKNDIFYFESSNWFDKNLSGLEYLKFIKKMYNSEKSIEKLITYFSMESFIKKPIGKYSLGMKQKVLFSMYVMSDATLLIMDEITNGLDEESRALLFQQLLNLKQSGKIIIISSHYLEDVHDYSDYIMKINHEGIEVNKNDIL</sequence>
<dbReference type="Gene3D" id="3.40.50.300">
    <property type="entry name" value="P-loop containing nucleotide triphosphate hydrolases"/>
    <property type="match status" value="1"/>
</dbReference>
<dbReference type="GO" id="GO:0005524">
    <property type="term" value="F:ATP binding"/>
    <property type="evidence" value="ECO:0007669"/>
    <property type="project" value="UniProtKB-KW"/>
</dbReference>
<accession>A0A0H4QJS5</accession>
<feature type="domain" description="ABC transporter" evidence="4">
    <location>
        <begin position="1"/>
        <end position="207"/>
    </location>
</feature>
<dbReference type="RefSeq" id="WP_048704515.1">
    <property type="nucleotide sequence ID" value="NZ_CP012034.1"/>
</dbReference>
<dbReference type="Pfam" id="PF00005">
    <property type="entry name" value="ABC_tran"/>
    <property type="match status" value="1"/>
</dbReference>
<protein>
    <recommendedName>
        <fullName evidence="4">ABC transporter domain-containing protein</fullName>
    </recommendedName>
</protein>
<reference evidence="6" key="1">
    <citation type="submission" date="2015-07" db="EMBL/GenBank/DDBJ databases">
        <title>Lactobacillus ginsenosidimutans/EMML 3141/ whole genome sequencing.</title>
        <authorList>
            <person name="Kim M.K."/>
            <person name="Im W.-T."/>
            <person name="Srinivasan S."/>
            <person name="Lee J.-J."/>
        </authorList>
    </citation>
    <scope>NUCLEOTIDE SEQUENCE [LARGE SCALE GENOMIC DNA]</scope>
    <source>
        <strain evidence="6">EMML 3041</strain>
    </source>
</reference>
<dbReference type="InterPro" id="IPR003439">
    <property type="entry name" value="ABC_transporter-like_ATP-bd"/>
</dbReference>
<proteinExistence type="predicted"/>
<dbReference type="STRING" id="1007676.ABM34_06915"/>
<keyword evidence="1" id="KW-0813">Transport</keyword>
<keyword evidence="3" id="KW-0067">ATP-binding</keyword>
<dbReference type="SMART" id="SM00382">
    <property type="entry name" value="AAA"/>
    <property type="match status" value="1"/>
</dbReference>
<evidence type="ECO:0000256" key="2">
    <source>
        <dbReference type="ARBA" id="ARBA00022741"/>
    </source>
</evidence>
<dbReference type="PROSITE" id="PS50893">
    <property type="entry name" value="ABC_TRANSPORTER_2"/>
    <property type="match status" value="1"/>
</dbReference>
<dbReference type="PROSITE" id="PS00211">
    <property type="entry name" value="ABC_TRANSPORTER_1"/>
    <property type="match status" value="1"/>
</dbReference>
<dbReference type="InterPro" id="IPR017871">
    <property type="entry name" value="ABC_transporter-like_CS"/>
</dbReference>
<dbReference type="InterPro" id="IPR027417">
    <property type="entry name" value="P-loop_NTPase"/>
</dbReference>
<evidence type="ECO:0000256" key="3">
    <source>
        <dbReference type="ARBA" id="ARBA00022840"/>
    </source>
</evidence>